<name>A0A849SV78_UNCEI</name>
<dbReference type="AlphaFoldDB" id="A0A849SV78"/>
<keyword evidence="1 10" id="KW-0723">Serine/threonine-protein kinase</keyword>
<dbReference type="EMBL" id="JABFRW010000029">
    <property type="protein sequence ID" value="NOT33089.1"/>
    <property type="molecule type" value="Genomic_DNA"/>
</dbReference>
<dbReference type="PANTHER" id="PTHR43289">
    <property type="entry name" value="MITOGEN-ACTIVATED PROTEIN KINASE KINASE KINASE 20-RELATED"/>
    <property type="match status" value="1"/>
</dbReference>
<dbReference type="InterPro" id="IPR017441">
    <property type="entry name" value="Protein_kinase_ATP_BS"/>
</dbReference>
<proteinExistence type="predicted"/>
<evidence type="ECO:0000256" key="4">
    <source>
        <dbReference type="ARBA" id="ARBA00022777"/>
    </source>
</evidence>
<evidence type="ECO:0000313" key="10">
    <source>
        <dbReference type="EMBL" id="NOT33089.1"/>
    </source>
</evidence>
<comment type="catalytic activity">
    <reaction evidence="6">
        <text>L-threonyl-[protein] + ATP = O-phospho-L-threonyl-[protein] + ADP + H(+)</text>
        <dbReference type="Rhea" id="RHEA:46608"/>
        <dbReference type="Rhea" id="RHEA-COMP:11060"/>
        <dbReference type="Rhea" id="RHEA-COMP:11605"/>
        <dbReference type="ChEBI" id="CHEBI:15378"/>
        <dbReference type="ChEBI" id="CHEBI:30013"/>
        <dbReference type="ChEBI" id="CHEBI:30616"/>
        <dbReference type="ChEBI" id="CHEBI:61977"/>
        <dbReference type="ChEBI" id="CHEBI:456216"/>
        <dbReference type="EC" id="2.7.11.1"/>
    </reaction>
</comment>
<evidence type="ECO:0000259" key="9">
    <source>
        <dbReference type="PROSITE" id="PS50011"/>
    </source>
</evidence>
<dbReference type="Proteomes" id="UP000580839">
    <property type="component" value="Unassembled WGS sequence"/>
</dbReference>
<dbReference type="FunFam" id="3.30.200.20:FF:000035">
    <property type="entry name" value="Serine/threonine protein kinase Stk1"/>
    <property type="match status" value="1"/>
</dbReference>
<dbReference type="InterPro" id="IPR011009">
    <property type="entry name" value="Kinase-like_dom_sf"/>
</dbReference>
<protein>
    <submittedName>
        <fullName evidence="10">Serine/threonine protein kinase</fullName>
    </submittedName>
</protein>
<evidence type="ECO:0000256" key="3">
    <source>
        <dbReference type="ARBA" id="ARBA00022741"/>
    </source>
</evidence>
<dbReference type="Gene3D" id="3.30.200.20">
    <property type="entry name" value="Phosphorylase Kinase, domain 1"/>
    <property type="match status" value="1"/>
</dbReference>
<dbReference type="CDD" id="cd14014">
    <property type="entry name" value="STKc_PknB_like"/>
    <property type="match status" value="1"/>
</dbReference>
<dbReference type="PANTHER" id="PTHR43289:SF6">
    <property type="entry name" value="SERINE_THREONINE-PROTEIN KINASE NEKL-3"/>
    <property type="match status" value="1"/>
</dbReference>
<sequence length="187" mass="19985">MRLSSGTRLGPYEVISPLGAGGMGEVYRARDTRLGRDVAIKVLPQHLNENPEVHARFEREARTISSLNHPHICTLHDVGRAPGEGGSGETDYLVMELIEGETLAQRLEKGPLPLAETLRLGIQIADALDRAHRAGIVHRDFKPGNVMLTRSGAKLMDFGLARPTGMGSAGGGSGVSFANLSQSPTRA</sequence>
<dbReference type="InterPro" id="IPR000719">
    <property type="entry name" value="Prot_kinase_dom"/>
</dbReference>
<gene>
    <name evidence="10" type="ORF">HOP12_02855</name>
</gene>
<evidence type="ECO:0000313" key="11">
    <source>
        <dbReference type="Proteomes" id="UP000580839"/>
    </source>
</evidence>
<dbReference type="GO" id="GO:0005524">
    <property type="term" value="F:ATP binding"/>
    <property type="evidence" value="ECO:0007669"/>
    <property type="project" value="UniProtKB-UniRule"/>
</dbReference>
<dbReference type="PROSITE" id="PS50011">
    <property type="entry name" value="PROTEIN_KINASE_DOM"/>
    <property type="match status" value="1"/>
</dbReference>
<dbReference type="Pfam" id="PF00069">
    <property type="entry name" value="Pkinase"/>
    <property type="match status" value="1"/>
</dbReference>
<feature type="non-terminal residue" evidence="10">
    <location>
        <position position="187"/>
    </location>
</feature>
<dbReference type="InterPro" id="IPR008271">
    <property type="entry name" value="Ser/Thr_kinase_AS"/>
</dbReference>
<accession>A0A849SV78</accession>
<evidence type="ECO:0000256" key="5">
    <source>
        <dbReference type="ARBA" id="ARBA00022840"/>
    </source>
</evidence>
<evidence type="ECO:0000256" key="6">
    <source>
        <dbReference type="ARBA" id="ARBA00047899"/>
    </source>
</evidence>
<organism evidence="10 11">
    <name type="scientific">Eiseniibacteriota bacterium</name>
    <dbReference type="NCBI Taxonomy" id="2212470"/>
    <lineage>
        <taxon>Bacteria</taxon>
        <taxon>Candidatus Eiseniibacteriota</taxon>
    </lineage>
</organism>
<dbReference type="SUPFAM" id="SSF56112">
    <property type="entry name" value="Protein kinase-like (PK-like)"/>
    <property type="match status" value="1"/>
</dbReference>
<keyword evidence="2" id="KW-0808">Transferase</keyword>
<evidence type="ECO:0000256" key="2">
    <source>
        <dbReference type="ARBA" id="ARBA00022679"/>
    </source>
</evidence>
<evidence type="ECO:0000256" key="7">
    <source>
        <dbReference type="ARBA" id="ARBA00048679"/>
    </source>
</evidence>
<comment type="caution">
    <text evidence="10">The sequence shown here is derived from an EMBL/GenBank/DDBJ whole genome shotgun (WGS) entry which is preliminary data.</text>
</comment>
<dbReference type="PROSITE" id="PS00108">
    <property type="entry name" value="PROTEIN_KINASE_ST"/>
    <property type="match status" value="1"/>
</dbReference>
<dbReference type="PROSITE" id="PS00107">
    <property type="entry name" value="PROTEIN_KINASE_ATP"/>
    <property type="match status" value="1"/>
</dbReference>
<feature type="binding site" evidence="8">
    <location>
        <position position="41"/>
    </location>
    <ligand>
        <name>ATP</name>
        <dbReference type="ChEBI" id="CHEBI:30616"/>
    </ligand>
</feature>
<comment type="catalytic activity">
    <reaction evidence="7">
        <text>L-seryl-[protein] + ATP = O-phospho-L-seryl-[protein] + ADP + H(+)</text>
        <dbReference type="Rhea" id="RHEA:17989"/>
        <dbReference type="Rhea" id="RHEA-COMP:9863"/>
        <dbReference type="Rhea" id="RHEA-COMP:11604"/>
        <dbReference type="ChEBI" id="CHEBI:15378"/>
        <dbReference type="ChEBI" id="CHEBI:29999"/>
        <dbReference type="ChEBI" id="CHEBI:30616"/>
        <dbReference type="ChEBI" id="CHEBI:83421"/>
        <dbReference type="ChEBI" id="CHEBI:456216"/>
        <dbReference type="EC" id="2.7.11.1"/>
    </reaction>
</comment>
<feature type="domain" description="Protein kinase" evidence="9">
    <location>
        <begin position="12"/>
        <end position="187"/>
    </location>
</feature>
<dbReference type="Gene3D" id="1.10.510.10">
    <property type="entry name" value="Transferase(Phosphotransferase) domain 1"/>
    <property type="match status" value="1"/>
</dbReference>
<keyword evidence="4 10" id="KW-0418">Kinase</keyword>
<keyword evidence="5 8" id="KW-0067">ATP-binding</keyword>
<evidence type="ECO:0000256" key="1">
    <source>
        <dbReference type="ARBA" id="ARBA00022527"/>
    </source>
</evidence>
<evidence type="ECO:0000256" key="8">
    <source>
        <dbReference type="PROSITE-ProRule" id="PRU10141"/>
    </source>
</evidence>
<reference evidence="10 11" key="1">
    <citation type="submission" date="2020-04" db="EMBL/GenBank/DDBJ databases">
        <title>Metagenomic profiling of ammonia- and methane-oxidizing microorganisms in a Dutch drinking water treatment plant.</title>
        <authorList>
            <person name="Poghosyan L."/>
            <person name="Leucker S."/>
        </authorList>
    </citation>
    <scope>NUCLEOTIDE SEQUENCE [LARGE SCALE GENOMIC DNA]</scope>
    <source>
        <strain evidence="10">S-RSF-IL-03</strain>
    </source>
</reference>
<dbReference type="GO" id="GO:0004674">
    <property type="term" value="F:protein serine/threonine kinase activity"/>
    <property type="evidence" value="ECO:0007669"/>
    <property type="project" value="UniProtKB-KW"/>
</dbReference>
<keyword evidence="3 8" id="KW-0547">Nucleotide-binding</keyword>